<dbReference type="SUPFAM" id="SSF69593">
    <property type="entry name" value="Glycerol-3-phosphate (1)-acyltransferase"/>
    <property type="match status" value="1"/>
</dbReference>
<dbReference type="SMART" id="SM00563">
    <property type="entry name" value="PlsC"/>
    <property type="match status" value="1"/>
</dbReference>
<keyword evidence="6" id="KW-1185">Reference proteome</keyword>
<sequence>SGFVNGLELQGSETQAIIQKTYISQKYTFTCAPYRTPKDMASESAVPSKYLRPYAERSWFGRWWLRFSQQTVGRIIRLWCQVRIEGEAHIPLKGGVLLASNHISMLDALLIPYAVMETRGMQIVWSPAKEELFRIPVVGRVLLSWGSFPVRRGRGDLRTMRRIMTLLRDHRMMLFPEGTRSPDGRLQQGQRTVGKFIYHARPVVVPTVVSGTNRILPKGALLPVFRCPISVRFGPPLDLQHYYDQPDSKHTAAAIVQEVMQAIADLQGAPPASRE</sequence>
<dbReference type="GO" id="GO:0006654">
    <property type="term" value="P:phosphatidic acid biosynthetic process"/>
    <property type="evidence" value="ECO:0007669"/>
    <property type="project" value="TreeGrafter"/>
</dbReference>
<evidence type="ECO:0000256" key="2">
    <source>
        <dbReference type="ARBA" id="ARBA00022679"/>
    </source>
</evidence>
<dbReference type="EMBL" id="AZHX01001512">
    <property type="protein sequence ID" value="ETX02586.1"/>
    <property type="molecule type" value="Genomic_DNA"/>
</dbReference>
<feature type="non-terminal residue" evidence="5">
    <location>
        <position position="1"/>
    </location>
</feature>
<keyword evidence="3" id="KW-0012">Acyltransferase</keyword>
<evidence type="ECO:0000259" key="4">
    <source>
        <dbReference type="SMART" id="SM00563"/>
    </source>
</evidence>
<dbReference type="PATRIC" id="fig|1429439.4.peg.5959"/>
<dbReference type="Pfam" id="PF01553">
    <property type="entry name" value="Acyltransferase"/>
    <property type="match status" value="1"/>
</dbReference>
<evidence type="ECO:0000313" key="6">
    <source>
        <dbReference type="Proteomes" id="UP000019140"/>
    </source>
</evidence>
<feature type="domain" description="Phospholipid/glycerol acyltransferase" evidence="4">
    <location>
        <begin position="96"/>
        <end position="212"/>
    </location>
</feature>
<comment type="caution">
    <text evidence="5">The sequence shown here is derived from an EMBL/GenBank/DDBJ whole genome shotgun (WGS) entry which is preliminary data.</text>
</comment>
<protein>
    <recommendedName>
        <fullName evidence="4">Phospholipid/glycerol acyltransferase domain-containing protein</fullName>
    </recommendedName>
</protein>
<dbReference type="PANTHER" id="PTHR10434">
    <property type="entry name" value="1-ACYL-SN-GLYCEROL-3-PHOSPHATE ACYLTRANSFERASE"/>
    <property type="match status" value="1"/>
</dbReference>
<dbReference type="PANTHER" id="PTHR10434:SF11">
    <property type="entry name" value="1-ACYL-SN-GLYCEROL-3-PHOSPHATE ACYLTRANSFERASE"/>
    <property type="match status" value="1"/>
</dbReference>
<keyword evidence="2" id="KW-0808">Transferase</keyword>
<evidence type="ECO:0000256" key="3">
    <source>
        <dbReference type="ARBA" id="ARBA00023315"/>
    </source>
</evidence>
<comment type="pathway">
    <text evidence="1">Lipid metabolism.</text>
</comment>
<evidence type="ECO:0000313" key="5">
    <source>
        <dbReference type="EMBL" id="ETX02586.1"/>
    </source>
</evidence>
<accession>W4LXW0</accession>
<dbReference type="HOGENOM" id="CLU_1010064_0_0_7"/>
<proteinExistence type="predicted"/>
<dbReference type="Proteomes" id="UP000019140">
    <property type="component" value="Unassembled WGS sequence"/>
</dbReference>
<name>W4LXW0_9BACT</name>
<gene>
    <name evidence="5" type="ORF">ETSY2_35240</name>
</gene>
<dbReference type="AlphaFoldDB" id="W4LXW0"/>
<dbReference type="CDD" id="cd07989">
    <property type="entry name" value="LPLAT_AGPAT-like"/>
    <property type="match status" value="1"/>
</dbReference>
<organism evidence="5 6">
    <name type="scientific">Candidatus Entotheonella gemina</name>
    <dbReference type="NCBI Taxonomy" id="1429439"/>
    <lineage>
        <taxon>Bacteria</taxon>
        <taxon>Pseudomonadati</taxon>
        <taxon>Nitrospinota/Tectimicrobiota group</taxon>
        <taxon>Candidatus Tectimicrobiota</taxon>
        <taxon>Candidatus Entotheonellia</taxon>
        <taxon>Candidatus Entotheonellales</taxon>
        <taxon>Candidatus Entotheonellaceae</taxon>
        <taxon>Candidatus Entotheonella</taxon>
    </lineage>
</organism>
<dbReference type="GO" id="GO:0003841">
    <property type="term" value="F:1-acylglycerol-3-phosphate O-acyltransferase activity"/>
    <property type="evidence" value="ECO:0007669"/>
    <property type="project" value="TreeGrafter"/>
</dbReference>
<evidence type="ECO:0000256" key="1">
    <source>
        <dbReference type="ARBA" id="ARBA00005189"/>
    </source>
</evidence>
<dbReference type="InterPro" id="IPR002123">
    <property type="entry name" value="Plipid/glycerol_acylTrfase"/>
</dbReference>
<reference evidence="5 6" key="1">
    <citation type="journal article" date="2014" name="Nature">
        <title>An environmental bacterial taxon with a large and distinct metabolic repertoire.</title>
        <authorList>
            <person name="Wilson M.C."/>
            <person name="Mori T."/>
            <person name="Ruckert C."/>
            <person name="Uria A.R."/>
            <person name="Helf M.J."/>
            <person name="Takada K."/>
            <person name="Gernert C."/>
            <person name="Steffens U.A."/>
            <person name="Heycke N."/>
            <person name="Schmitt S."/>
            <person name="Rinke C."/>
            <person name="Helfrich E.J."/>
            <person name="Brachmann A.O."/>
            <person name="Gurgui C."/>
            <person name="Wakimoto T."/>
            <person name="Kracht M."/>
            <person name="Crusemann M."/>
            <person name="Hentschel U."/>
            <person name="Abe I."/>
            <person name="Matsunaga S."/>
            <person name="Kalinowski J."/>
            <person name="Takeyama H."/>
            <person name="Piel J."/>
        </authorList>
    </citation>
    <scope>NUCLEOTIDE SEQUENCE [LARGE SCALE GENOMIC DNA]</scope>
    <source>
        <strain evidence="6">TSY2</strain>
    </source>
</reference>